<proteinExistence type="predicted"/>
<gene>
    <name evidence="2" type="ORF">A6A05_12465</name>
</gene>
<dbReference type="InterPro" id="IPR000873">
    <property type="entry name" value="AMP-dep_synth/lig_dom"/>
</dbReference>
<name>A0A178MNU9_9PROT</name>
<dbReference type="Proteomes" id="UP000078543">
    <property type="component" value="Unassembled WGS sequence"/>
</dbReference>
<evidence type="ECO:0000259" key="1">
    <source>
        <dbReference type="Pfam" id="PF00501"/>
    </source>
</evidence>
<protein>
    <submittedName>
        <fullName evidence="2">AMP-dependent synthetase</fullName>
    </submittedName>
</protein>
<evidence type="ECO:0000313" key="3">
    <source>
        <dbReference type="Proteomes" id="UP000078543"/>
    </source>
</evidence>
<organism evidence="2 3">
    <name type="scientific">Magnetospirillum moscoviense</name>
    <dbReference type="NCBI Taxonomy" id="1437059"/>
    <lineage>
        <taxon>Bacteria</taxon>
        <taxon>Pseudomonadati</taxon>
        <taxon>Pseudomonadota</taxon>
        <taxon>Alphaproteobacteria</taxon>
        <taxon>Rhodospirillales</taxon>
        <taxon>Rhodospirillaceae</taxon>
        <taxon>Magnetospirillum</taxon>
    </lineage>
</organism>
<dbReference type="Pfam" id="PF00501">
    <property type="entry name" value="AMP-binding"/>
    <property type="match status" value="1"/>
</dbReference>
<keyword evidence="3" id="KW-1185">Reference proteome</keyword>
<dbReference type="Gene3D" id="3.30.300.30">
    <property type="match status" value="1"/>
</dbReference>
<dbReference type="RefSeq" id="WP_068500386.1">
    <property type="nucleotide sequence ID" value="NZ_LWQU01000139.1"/>
</dbReference>
<feature type="domain" description="AMP-dependent synthetase/ligase" evidence="1">
    <location>
        <begin position="128"/>
        <end position="276"/>
    </location>
</feature>
<dbReference type="InterPro" id="IPR045851">
    <property type="entry name" value="AMP-bd_C_sf"/>
</dbReference>
<dbReference type="SUPFAM" id="SSF56801">
    <property type="entry name" value="Acetyl-CoA synthetase-like"/>
    <property type="match status" value="1"/>
</dbReference>
<reference evidence="2 3" key="1">
    <citation type="submission" date="2016-04" db="EMBL/GenBank/DDBJ databases">
        <title>Draft genome sequence of freshwater magnetotactic bacteria Magnetospirillum marisnigri SP-1 and Magnetospirillum moscoviense BB-1.</title>
        <authorList>
            <person name="Koziaeva V."/>
            <person name="Dziuba M.V."/>
            <person name="Ivanov T.M."/>
            <person name="Kuznetsov B."/>
            <person name="Grouzdev D.S."/>
        </authorList>
    </citation>
    <scope>NUCLEOTIDE SEQUENCE [LARGE SCALE GENOMIC DNA]</scope>
    <source>
        <strain evidence="2 3">BB-1</strain>
    </source>
</reference>
<comment type="caution">
    <text evidence="2">The sequence shown here is derived from an EMBL/GenBank/DDBJ whole genome shotgun (WGS) entry which is preliminary data.</text>
</comment>
<sequence>MSDFYDQLETRSADQREADLFGRLPAQIAHAKARAPFFARLLADIDADAVTGRAQLAKLPVTRKSDLTDHQNTQPPFGGLTATPAGELYRVFASPGPIYDPEGKGKDWWRIARALYAAGFRKGELLHNCFSYHFTPGGVMFETAAHALGCPVFPAGVGNTELQARAVADLKPAGYSGTPSFLKTILEKADEMGWDHSSLTKACVSGEALLPPLRGSLKDLGVDVLQAYASADLGLIAYETKAMAGLVVDEGVIVEIVRPGTGDPVPAGEVGEVLVTSFNPDYPVIRFATGDLSAVLAGQSPCGRTNIRLKGWMGRADQTTKIKGMFVHPRQVADVVGRHPGIIRARLVVEKEADADVMTLHVEADGAGDGQAIADTIQSVCKLKGRVQFHPPGALPNDGKVIEDKRA</sequence>
<dbReference type="PANTHER" id="PTHR43845">
    <property type="entry name" value="BLR5969 PROTEIN"/>
    <property type="match status" value="1"/>
</dbReference>
<dbReference type="OrthoDB" id="580775at2"/>
<dbReference type="EMBL" id="LWQU01000139">
    <property type="protein sequence ID" value="OAN50472.1"/>
    <property type="molecule type" value="Genomic_DNA"/>
</dbReference>
<dbReference type="Gene3D" id="3.40.50.12780">
    <property type="entry name" value="N-terminal domain of ligase-like"/>
    <property type="match status" value="1"/>
</dbReference>
<dbReference type="STRING" id="1437059.A6A05_12465"/>
<dbReference type="InterPro" id="IPR042099">
    <property type="entry name" value="ANL_N_sf"/>
</dbReference>
<dbReference type="AlphaFoldDB" id="A0A178MNU9"/>
<evidence type="ECO:0000313" key="2">
    <source>
        <dbReference type="EMBL" id="OAN50472.1"/>
    </source>
</evidence>
<accession>A0A178MNU9</accession>
<dbReference type="PANTHER" id="PTHR43845:SF1">
    <property type="entry name" value="BLR5969 PROTEIN"/>
    <property type="match status" value="1"/>
</dbReference>